<dbReference type="SMART" id="SM00220">
    <property type="entry name" value="S_TKc"/>
    <property type="match status" value="1"/>
</dbReference>
<evidence type="ECO:0000256" key="1">
    <source>
        <dbReference type="ARBA" id="ARBA00012513"/>
    </source>
</evidence>
<evidence type="ECO:0000256" key="9">
    <source>
        <dbReference type="PROSITE-ProRule" id="PRU10141"/>
    </source>
</evidence>
<dbReference type="STRING" id="546991.N1JFN0"/>
<dbReference type="EC" id="2.7.11.1" evidence="1"/>
<evidence type="ECO:0000259" key="11">
    <source>
        <dbReference type="PROSITE" id="PS50011"/>
    </source>
</evidence>
<gene>
    <name evidence="12" type="ORF">BGHDH14_bgh04985</name>
</gene>
<dbReference type="Pfam" id="PF00069">
    <property type="entry name" value="Pkinase"/>
    <property type="match status" value="1"/>
</dbReference>
<dbReference type="GO" id="GO:0005524">
    <property type="term" value="F:ATP binding"/>
    <property type="evidence" value="ECO:0007669"/>
    <property type="project" value="UniProtKB-UniRule"/>
</dbReference>
<dbReference type="InParanoid" id="N1JFN0"/>
<dbReference type="InterPro" id="IPR008271">
    <property type="entry name" value="Ser/Thr_kinase_AS"/>
</dbReference>
<evidence type="ECO:0000256" key="4">
    <source>
        <dbReference type="ARBA" id="ARBA00022741"/>
    </source>
</evidence>
<reference evidence="12 13" key="1">
    <citation type="journal article" date="2010" name="Science">
        <title>Genome expansion and gene loss in powdery mildew fungi reveal tradeoffs in extreme parasitism.</title>
        <authorList>
            <person name="Spanu P.D."/>
            <person name="Abbott J.C."/>
            <person name="Amselem J."/>
            <person name="Burgis T.A."/>
            <person name="Soanes D.M."/>
            <person name="Stueber K."/>
            <person name="Ver Loren van Themaat E."/>
            <person name="Brown J.K.M."/>
            <person name="Butcher S.A."/>
            <person name="Gurr S.J."/>
            <person name="Lebrun M.-H."/>
            <person name="Ridout C.J."/>
            <person name="Schulze-Lefert P."/>
            <person name="Talbot N.J."/>
            <person name="Ahmadinejad N."/>
            <person name="Ametz C."/>
            <person name="Barton G.R."/>
            <person name="Benjdia M."/>
            <person name="Bidzinski P."/>
            <person name="Bindschedler L.V."/>
            <person name="Both M."/>
            <person name="Brewer M.T."/>
            <person name="Cadle-Davidson L."/>
            <person name="Cadle-Davidson M.M."/>
            <person name="Collemare J."/>
            <person name="Cramer R."/>
            <person name="Frenkel O."/>
            <person name="Godfrey D."/>
            <person name="Harriman J."/>
            <person name="Hoede C."/>
            <person name="King B.C."/>
            <person name="Klages S."/>
            <person name="Kleemann J."/>
            <person name="Knoll D."/>
            <person name="Koti P.S."/>
            <person name="Kreplak J."/>
            <person name="Lopez-Ruiz F.J."/>
            <person name="Lu X."/>
            <person name="Maekawa T."/>
            <person name="Mahanil S."/>
            <person name="Micali C."/>
            <person name="Milgroom M.G."/>
            <person name="Montana G."/>
            <person name="Noir S."/>
            <person name="O'Connell R.J."/>
            <person name="Oberhaensli S."/>
            <person name="Parlange F."/>
            <person name="Pedersen C."/>
            <person name="Quesneville H."/>
            <person name="Reinhardt R."/>
            <person name="Rott M."/>
            <person name="Sacristan S."/>
            <person name="Schmidt S.M."/>
            <person name="Schoen M."/>
            <person name="Skamnioti P."/>
            <person name="Sommer H."/>
            <person name="Stephens A."/>
            <person name="Takahara H."/>
            <person name="Thordal-Christensen H."/>
            <person name="Vigouroux M."/>
            <person name="Wessling R."/>
            <person name="Wicker T."/>
            <person name="Panstruga R."/>
        </authorList>
    </citation>
    <scope>NUCLEOTIDE SEQUENCE [LARGE SCALE GENOMIC DNA]</scope>
    <source>
        <strain evidence="12">DH14</strain>
    </source>
</reference>
<dbReference type="Gene3D" id="1.10.510.10">
    <property type="entry name" value="Transferase(Phosphotransferase) domain 1"/>
    <property type="match status" value="1"/>
</dbReference>
<evidence type="ECO:0000256" key="8">
    <source>
        <dbReference type="ARBA" id="ARBA00048679"/>
    </source>
</evidence>
<dbReference type="GO" id="GO:0004674">
    <property type="term" value="F:protein serine/threonine kinase activity"/>
    <property type="evidence" value="ECO:0007669"/>
    <property type="project" value="UniProtKB-KW"/>
</dbReference>
<keyword evidence="4 9" id="KW-0547">Nucleotide-binding</keyword>
<comment type="catalytic activity">
    <reaction evidence="8">
        <text>L-seryl-[protein] + ATP = O-phospho-L-seryl-[protein] + ADP + H(+)</text>
        <dbReference type="Rhea" id="RHEA:17989"/>
        <dbReference type="Rhea" id="RHEA-COMP:9863"/>
        <dbReference type="Rhea" id="RHEA-COMP:11604"/>
        <dbReference type="ChEBI" id="CHEBI:15378"/>
        <dbReference type="ChEBI" id="CHEBI:29999"/>
        <dbReference type="ChEBI" id="CHEBI:30616"/>
        <dbReference type="ChEBI" id="CHEBI:83421"/>
        <dbReference type="ChEBI" id="CHEBI:456216"/>
        <dbReference type="EC" id="2.7.11.1"/>
    </reaction>
</comment>
<dbReference type="PROSITE" id="PS00108">
    <property type="entry name" value="PROTEIN_KINASE_ST"/>
    <property type="match status" value="1"/>
</dbReference>
<dbReference type="SUPFAM" id="SSF56112">
    <property type="entry name" value="Protein kinase-like (PK-like)"/>
    <property type="match status" value="1"/>
</dbReference>
<keyword evidence="3" id="KW-0808">Transferase</keyword>
<dbReference type="Gene3D" id="3.30.200.20">
    <property type="entry name" value="Phosphorylase Kinase, domain 1"/>
    <property type="match status" value="1"/>
</dbReference>
<dbReference type="PANTHER" id="PTHR43895:SF32">
    <property type="entry name" value="SERINE_THREONINE-PROTEIN KINASE CHK1"/>
    <property type="match status" value="1"/>
</dbReference>
<dbReference type="InterPro" id="IPR000719">
    <property type="entry name" value="Prot_kinase_dom"/>
</dbReference>
<sequence>MSDVCITNHNRPKVSIQVHRNESSSASRKNDRTPTIPPSAIPAENIKPSWQTKSRILTSKSGKKRRKYIRYLKHYLLGGRHAMKKTSITKIPTGIPLQLSLQNFSPNKQLYDLDSDIASHALPPGHSNDIMVAPSFEVNVNRLGLHLQSDPQINIAALYSEYSGYGNLMDPLGKIIGKGSSANVRLIKKKGIARNRIFAVKEFRSKSTTETPENYEKRIISEFLIAKSLRHPNIVQTLELYINKGRYNYVMEYCEQGDLFNLVIQKYLSHEDRQLDRFCLFKQLIRGLKYLHNSGIAHRDVKLENLLITQNSKLKIADFGVSEVFYGDHPGSRTISNLYGEDVYKVRKCPPGICGSTPYVAPEVIARQNEYDPRPLDVWGAAIVMLCMTKNGPLWHEAKAKSSSIYDELVKNWAEWNFRQSAPLGDTGCSNVSPPPLRPTLSDNTFPEPKHLTRVAVDKDYPSINFFDRNIHPPALRRLLLKMLNPNPHYRLSILEVAQSHWVRNIECCQVDSFDNPAATIDAVKGKCFLDNGQECPIQKIASHNHLPSKPKNVGRHLINQLHNIRI</sequence>
<name>N1JFN0_BLUG1</name>
<proteinExistence type="predicted"/>
<dbReference type="EMBL" id="CAUH01002783">
    <property type="protein sequence ID" value="CCU76578.1"/>
    <property type="molecule type" value="Genomic_DNA"/>
</dbReference>
<feature type="region of interest" description="Disordered" evidence="10">
    <location>
        <begin position="18"/>
        <end position="44"/>
    </location>
</feature>
<dbReference type="GO" id="GO:0007165">
    <property type="term" value="P:signal transduction"/>
    <property type="evidence" value="ECO:0007669"/>
    <property type="project" value="TreeGrafter"/>
</dbReference>
<evidence type="ECO:0000256" key="10">
    <source>
        <dbReference type="SAM" id="MobiDB-lite"/>
    </source>
</evidence>
<organism evidence="12 13">
    <name type="scientific">Blumeria graminis f. sp. hordei (strain DH14)</name>
    <name type="common">Barley powdery mildew</name>
    <name type="synonym">Oidium monilioides f. sp. hordei</name>
    <dbReference type="NCBI Taxonomy" id="546991"/>
    <lineage>
        <taxon>Eukaryota</taxon>
        <taxon>Fungi</taxon>
        <taxon>Dikarya</taxon>
        <taxon>Ascomycota</taxon>
        <taxon>Pezizomycotina</taxon>
        <taxon>Leotiomycetes</taxon>
        <taxon>Erysiphales</taxon>
        <taxon>Erysiphaceae</taxon>
        <taxon>Blumeria</taxon>
        <taxon>Blumeria hordei</taxon>
    </lineage>
</organism>
<dbReference type="PROSITE" id="PS00107">
    <property type="entry name" value="PROTEIN_KINASE_ATP"/>
    <property type="match status" value="1"/>
</dbReference>
<comment type="catalytic activity">
    <reaction evidence="7">
        <text>L-threonyl-[protein] + ATP = O-phospho-L-threonyl-[protein] + ADP + H(+)</text>
        <dbReference type="Rhea" id="RHEA:46608"/>
        <dbReference type="Rhea" id="RHEA-COMP:11060"/>
        <dbReference type="Rhea" id="RHEA-COMP:11605"/>
        <dbReference type="ChEBI" id="CHEBI:15378"/>
        <dbReference type="ChEBI" id="CHEBI:30013"/>
        <dbReference type="ChEBI" id="CHEBI:30616"/>
        <dbReference type="ChEBI" id="CHEBI:61977"/>
        <dbReference type="ChEBI" id="CHEBI:456216"/>
        <dbReference type="EC" id="2.7.11.1"/>
    </reaction>
</comment>
<keyword evidence="5 12" id="KW-0418">Kinase</keyword>
<dbReference type="AlphaFoldDB" id="N1JFN0"/>
<dbReference type="Proteomes" id="UP000015441">
    <property type="component" value="Unassembled WGS sequence"/>
</dbReference>
<feature type="domain" description="Protein kinase" evidence="11">
    <location>
        <begin position="170"/>
        <end position="503"/>
    </location>
</feature>
<evidence type="ECO:0000313" key="13">
    <source>
        <dbReference type="Proteomes" id="UP000015441"/>
    </source>
</evidence>
<dbReference type="OrthoDB" id="4062651at2759"/>
<dbReference type="InterPro" id="IPR017441">
    <property type="entry name" value="Protein_kinase_ATP_BS"/>
</dbReference>
<evidence type="ECO:0000256" key="2">
    <source>
        <dbReference type="ARBA" id="ARBA00022527"/>
    </source>
</evidence>
<keyword evidence="6 9" id="KW-0067">ATP-binding</keyword>
<protein>
    <recommendedName>
        <fullName evidence="1">non-specific serine/threonine protein kinase</fullName>
        <ecNumber evidence="1">2.7.11.1</ecNumber>
    </recommendedName>
</protein>
<evidence type="ECO:0000313" key="12">
    <source>
        <dbReference type="EMBL" id="CCU76578.1"/>
    </source>
</evidence>
<evidence type="ECO:0000256" key="3">
    <source>
        <dbReference type="ARBA" id="ARBA00022679"/>
    </source>
</evidence>
<dbReference type="HOGENOM" id="CLU_000288_63_33_1"/>
<accession>N1JFN0</accession>
<dbReference type="PROSITE" id="PS50011">
    <property type="entry name" value="PROTEIN_KINASE_DOM"/>
    <property type="match status" value="1"/>
</dbReference>
<dbReference type="InterPro" id="IPR011009">
    <property type="entry name" value="Kinase-like_dom_sf"/>
</dbReference>
<dbReference type="eggNOG" id="KOG0590">
    <property type="taxonomic scope" value="Eukaryota"/>
</dbReference>
<evidence type="ECO:0000256" key="7">
    <source>
        <dbReference type="ARBA" id="ARBA00047899"/>
    </source>
</evidence>
<comment type="caution">
    <text evidence="12">The sequence shown here is derived from an EMBL/GenBank/DDBJ whole genome shotgun (WGS) entry which is preliminary data.</text>
</comment>
<keyword evidence="2 12" id="KW-0723">Serine/threonine-protein kinase</keyword>
<evidence type="ECO:0000256" key="6">
    <source>
        <dbReference type="ARBA" id="ARBA00022840"/>
    </source>
</evidence>
<dbReference type="FunCoup" id="N1JFN0">
    <property type="interactions" value="212"/>
</dbReference>
<dbReference type="PANTHER" id="PTHR43895">
    <property type="entry name" value="CALCIUM/CALMODULIN-DEPENDENT PROTEIN KINASE KINASE-RELATED"/>
    <property type="match status" value="1"/>
</dbReference>
<keyword evidence="13" id="KW-1185">Reference proteome</keyword>
<evidence type="ECO:0000256" key="5">
    <source>
        <dbReference type="ARBA" id="ARBA00022777"/>
    </source>
</evidence>
<feature type="binding site" evidence="9">
    <location>
        <position position="201"/>
    </location>
    <ligand>
        <name>ATP</name>
        <dbReference type="ChEBI" id="CHEBI:30616"/>
    </ligand>
</feature>